<evidence type="ECO:0000256" key="2">
    <source>
        <dbReference type="ARBA" id="ARBA00007164"/>
    </source>
</evidence>
<keyword evidence="8" id="KW-0133">Cell shape</keyword>
<dbReference type="AlphaFoldDB" id="A0A3L7DXE1"/>
<dbReference type="PANTHER" id="PTHR21581:SF6">
    <property type="entry name" value="TRAFFICKING PROTEIN PARTICLE COMPLEX SUBUNIT 12"/>
    <property type="match status" value="1"/>
</dbReference>
<evidence type="ECO:0000256" key="4">
    <source>
        <dbReference type="ARBA" id="ARBA00022645"/>
    </source>
</evidence>
<dbReference type="GO" id="GO:0009252">
    <property type="term" value="P:peptidoglycan biosynthetic process"/>
    <property type="evidence" value="ECO:0007669"/>
    <property type="project" value="UniProtKB-UniPathway"/>
</dbReference>
<evidence type="ECO:0000256" key="12">
    <source>
        <dbReference type="PIRSR" id="PIRSR618044-1"/>
    </source>
</evidence>
<keyword evidence="4 17" id="KW-0121">Carboxypeptidase</keyword>
<proteinExistence type="inferred from homology"/>
<dbReference type="Proteomes" id="UP000265509">
    <property type="component" value="Unassembled WGS sequence"/>
</dbReference>
<evidence type="ECO:0000256" key="11">
    <source>
        <dbReference type="ARBA" id="ARBA00034000"/>
    </source>
</evidence>
<keyword evidence="18" id="KW-1185">Reference proteome</keyword>
<evidence type="ECO:0000256" key="10">
    <source>
        <dbReference type="ARBA" id="ARBA00023316"/>
    </source>
</evidence>
<evidence type="ECO:0000256" key="5">
    <source>
        <dbReference type="ARBA" id="ARBA00022670"/>
    </source>
</evidence>
<keyword evidence="9" id="KW-0573">Peptidoglycan synthesis</keyword>
<evidence type="ECO:0000256" key="7">
    <source>
        <dbReference type="ARBA" id="ARBA00022801"/>
    </source>
</evidence>
<name>A0A3L7DXE1_9GAMM</name>
<evidence type="ECO:0000256" key="3">
    <source>
        <dbReference type="ARBA" id="ARBA00012448"/>
    </source>
</evidence>
<dbReference type="InterPro" id="IPR018044">
    <property type="entry name" value="Peptidase_S11"/>
</dbReference>
<comment type="caution">
    <text evidence="17">The sequence shown here is derived from an EMBL/GenBank/DDBJ whole genome shotgun (WGS) entry which is preliminary data.</text>
</comment>
<dbReference type="EC" id="3.4.16.4" evidence="3"/>
<reference evidence="17 18" key="1">
    <citation type="submission" date="2018-07" db="EMBL/GenBank/DDBJ databases">
        <title>Halioglobus sp. genome submission.</title>
        <authorList>
            <person name="Ye M.-Q."/>
            <person name="Du Z.-J."/>
        </authorList>
    </citation>
    <scope>NUCLEOTIDE SEQUENCE [LARGE SCALE GENOMIC DNA]</scope>
    <source>
        <strain evidence="17 18">U0301</strain>
    </source>
</reference>
<feature type="binding site" evidence="13">
    <location>
        <position position="225"/>
    </location>
    <ligand>
        <name>substrate</name>
    </ligand>
</feature>
<protein>
    <recommendedName>
        <fullName evidence="3">serine-type D-Ala-D-Ala carboxypeptidase</fullName>
        <ecNumber evidence="3">3.4.16.4</ecNumber>
    </recommendedName>
</protein>
<dbReference type="OrthoDB" id="9795979at2"/>
<feature type="domain" description="Peptidase S11 D-Ala-D-Ala carboxypeptidase A C-terminal" evidence="16">
    <location>
        <begin position="275"/>
        <end position="365"/>
    </location>
</feature>
<keyword evidence="6 15" id="KW-0732">Signal</keyword>
<dbReference type="EMBL" id="QRAN01000014">
    <property type="protein sequence ID" value="RLQ21249.1"/>
    <property type="molecule type" value="Genomic_DNA"/>
</dbReference>
<dbReference type="Gene3D" id="2.60.410.10">
    <property type="entry name" value="D-Ala-D-Ala carboxypeptidase, C-terminal domain"/>
    <property type="match status" value="1"/>
</dbReference>
<feature type="chain" id="PRO_5018224747" description="serine-type D-Ala-D-Ala carboxypeptidase" evidence="15">
    <location>
        <begin position="20"/>
        <end position="387"/>
    </location>
</feature>
<evidence type="ECO:0000256" key="14">
    <source>
        <dbReference type="RuleBase" id="RU004016"/>
    </source>
</evidence>
<evidence type="ECO:0000256" key="8">
    <source>
        <dbReference type="ARBA" id="ARBA00022960"/>
    </source>
</evidence>
<dbReference type="PANTHER" id="PTHR21581">
    <property type="entry name" value="D-ALANYL-D-ALANINE CARBOXYPEPTIDASE"/>
    <property type="match status" value="1"/>
</dbReference>
<dbReference type="Gene3D" id="3.40.710.10">
    <property type="entry name" value="DD-peptidase/beta-lactamase superfamily"/>
    <property type="match status" value="1"/>
</dbReference>
<dbReference type="Pfam" id="PF07943">
    <property type="entry name" value="PBP5_C"/>
    <property type="match status" value="1"/>
</dbReference>
<dbReference type="InterPro" id="IPR012338">
    <property type="entry name" value="Beta-lactam/transpept-like"/>
</dbReference>
<feature type="active site" evidence="12">
    <location>
        <position position="123"/>
    </location>
</feature>
<keyword evidence="10" id="KW-0961">Cell wall biogenesis/degradation</keyword>
<dbReference type="SMART" id="SM00936">
    <property type="entry name" value="PBP5_C"/>
    <property type="match status" value="1"/>
</dbReference>
<dbReference type="GO" id="GO:0009002">
    <property type="term" value="F:serine-type D-Ala-D-Ala carboxypeptidase activity"/>
    <property type="evidence" value="ECO:0007669"/>
    <property type="project" value="UniProtKB-EC"/>
</dbReference>
<feature type="active site" description="Proton acceptor" evidence="12">
    <location>
        <position position="61"/>
    </location>
</feature>
<accession>A0A3L7DXE1</accession>
<dbReference type="GO" id="GO:0071555">
    <property type="term" value="P:cell wall organization"/>
    <property type="evidence" value="ECO:0007669"/>
    <property type="project" value="UniProtKB-KW"/>
</dbReference>
<dbReference type="RefSeq" id="WP_117955431.1">
    <property type="nucleotide sequence ID" value="NZ_QRAN01000014.1"/>
</dbReference>
<dbReference type="Pfam" id="PF00768">
    <property type="entry name" value="Peptidase_S11"/>
    <property type="match status" value="1"/>
</dbReference>
<comment type="pathway">
    <text evidence="1">Cell wall biogenesis; peptidoglycan biosynthesis.</text>
</comment>
<keyword evidence="7" id="KW-0378">Hydrolase</keyword>
<keyword evidence="5" id="KW-0645">Protease</keyword>
<evidence type="ECO:0000313" key="18">
    <source>
        <dbReference type="Proteomes" id="UP000265509"/>
    </source>
</evidence>
<evidence type="ECO:0000259" key="16">
    <source>
        <dbReference type="SMART" id="SM00936"/>
    </source>
</evidence>
<gene>
    <name evidence="17" type="ORF">DWB85_13130</name>
</gene>
<dbReference type="PRINTS" id="PR00725">
    <property type="entry name" value="DADACBPTASE1"/>
</dbReference>
<dbReference type="InterPro" id="IPR012907">
    <property type="entry name" value="Peptidase_S11_C"/>
</dbReference>
<evidence type="ECO:0000313" key="17">
    <source>
        <dbReference type="EMBL" id="RLQ21249.1"/>
    </source>
</evidence>
<dbReference type="SUPFAM" id="SSF56601">
    <property type="entry name" value="beta-lactamase/transpeptidase-like"/>
    <property type="match status" value="1"/>
</dbReference>
<evidence type="ECO:0000256" key="1">
    <source>
        <dbReference type="ARBA" id="ARBA00004752"/>
    </source>
</evidence>
<comment type="catalytic activity">
    <reaction evidence="11">
        <text>Preferential cleavage: (Ac)2-L-Lys-D-Ala-|-D-Ala. Also transpeptidation of peptidyl-alanyl moieties that are N-acyl substituents of D-alanine.</text>
        <dbReference type="EC" id="3.4.16.4"/>
    </reaction>
</comment>
<evidence type="ECO:0000256" key="6">
    <source>
        <dbReference type="ARBA" id="ARBA00022729"/>
    </source>
</evidence>
<evidence type="ECO:0000256" key="15">
    <source>
        <dbReference type="SAM" id="SignalP"/>
    </source>
</evidence>
<dbReference type="UniPathway" id="UPA00219"/>
<evidence type="ECO:0000256" key="13">
    <source>
        <dbReference type="PIRSR" id="PIRSR618044-2"/>
    </source>
</evidence>
<feature type="active site" description="Acyl-ester intermediate" evidence="12">
    <location>
        <position position="58"/>
    </location>
</feature>
<sequence length="387" mass="42215">MIRYPLVLLLALFTLAAQAVSIVPSPPQLGAKAYLLVDAESGAVLAEHNADMPLPPASLTKMMTSYVLATEINEGRVADADMVAISENAWSQNPIFAGSSLMWIEPGKDVSIEDLQRGIIISSGNDATVAVAEHLAGSEAVFAEMMNSHAEKLGMVDTYYVNSHGLPHPDHVTTARDLATLARAMIKDHPEQYAIYKEREFTYNGITQYNRNSLLAEDPTVDGLKTGHTQEAGYCLVASAERRDMRLISVVMGTRSTSARKNDTRSLLNYGFRFFETSTVFEAGQELEKPRIWKGQEDYLPVGILEDTVLTLPRGKKAHLATSVELKPNIEAPVAVGDELGTVVLSLDGETVYRGPVLALAAVEPGGFFARLWDMLLMWIASLFTVS</sequence>
<dbReference type="InterPro" id="IPR037167">
    <property type="entry name" value="Peptidase_S11_C_sf"/>
</dbReference>
<dbReference type="GO" id="GO:0006508">
    <property type="term" value="P:proteolysis"/>
    <property type="evidence" value="ECO:0007669"/>
    <property type="project" value="UniProtKB-KW"/>
</dbReference>
<evidence type="ECO:0000256" key="9">
    <source>
        <dbReference type="ARBA" id="ARBA00022984"/>
    </source>
</evidence>
<feature type="signal peptide" evidence="15">
    <location>
        <begin position="1"/>
        <end position="19"/>
    </location>
</feature>
<organism evidence="17 18">
    <name type="scientific">Seongchinamella sediminis</name>
    <dbReference type="NCBI Taxonomy" id="2283635"/>
    <lineage>
        <taxon>Bacteria</taxon>
        <taxon>Pseudomonadati</taxon>
        <taxon>Pseudomonadota</taxon>
        <taxon>Gammaproteobacteria</taxon>
        <taxon>Cellvibrionales</taxon>
        <taxon>Halieaceae</taxon>
        <taxon>Seongchinamella</taxon>
    </lineage>
</organism>
<comment type="similarity">
    <text evidence="2 14">Belongs to the peptidase S11 family.</text>
</comment>
<dbReference type="GO" id="GO:0008360">
    <property type="term" value="P:regulation of cell shape"/>
    <property type="evidence" value="ECO:0007669"/>
    <property type="project" value="UniProtKB-KW"/>
</dbReference>
<dbReference type="InterPro" id="IPR001967">
    <property type="entry name" value="Peptidase_S11_N"/>
</dbReference>